<dbReference type="PANTHER" id="PTHR12128">
    <property type="entry name" value="DIHYDRODIPICOLINATE SYNTHASE"/>
    <property type="match status" value="1"/>
</dbReference>
<dbReference type="GO" id="GO:0008840">
    <property type="term" value="F:4-hydroxy-tetrahydrodipicolinate synthase activity"/>
    <property type="evidence" value="ECO:0007669"/>
    <property type="project" value="UniProtKB-UniRule"/>
</dbReference>
<evidence type="ECO:0000256" key="13">
    <source>
        <dbReference type="PIRNR" id="PIRNR001365"/>
    </source>
</evidence>
<evidence type="ECO:0000256" key="3">
    <source>
        <dbReference type="ARBA" id="ARBA00007592"/>
    </source>
</evidence>
<feature type="active site" description="Schiff-base intermediate with substrate" evidence="12 14">
    <location>
        <position position="162"/>
    </location>
</feature>
<dbReference type="RefSeq" id="WP_093193719.1">
    <property type="nucleotide sequence ID" value="NZ_FNEV01000005.1"/>
</dbReference>
<name>A0A1G8TVP7_9BACI</name>
<evidence type="ECO:0000256" key="4">
    <source>
        <dbReference type="ARBA" id="ARBA00012086"/>
    </source>
</evidence>
<dbReference type="PANTHER" id="PTHR12128:SF66">
    <property type="entry name" value="4-HYDROXY-2-OXOGLUTARATE ALDOLASE, MITOCHONDRIAL"/>
    <property type="match status" value="1"/>
</dbReference>
<gene>
    <name evidence="12" type="primary">dapA</name>
    <name evidence="16" type="ORF">SAMN04490247_1994</name>
</gene>
<keyword evidence="6 12" id="KW-0028">Amino-acid biosynthesis</keyword>
<reference evidence="17" key="1">
    <citation type="submission" date="2016-10" db="EMBL/GenBank/DDBJ databases">
        <authorList>
            <person name="Varghese N."/>
            <person name="Submissions S."/>
        </authorList>
    </citation>
    <scope>NUCLEOTIDE SEQUENCE [LARGE SCALE GENOMIC DNA]</scope>
    <source>
        <strain evidence="17">DSM 4771</strain>
    </source>
</reference>
<keyword evidence="8 12" id="KW-0457">Lysine biosynthesis</keyword>
<dbReference type="SUPFAM" id="SSF51569">
    <property type="entry name" value="Aldolase"/>
    <property type="match status" value="1"/>
</dbReference>
<keyword evidence="10 12" id="KW-0704">Schiff base</keyword>
<evidence type="ECO:0000256" key="2">
    <source>
        <dbReference type="ARBA" id="ARBA00005120"/>
    </source>
</evidence>
<evidence type="ECO:0000256" key="15">
    <source>
        <dbReference type="PIRSR" id="PIRSR001365-2"/>
    </source>
</evidence>
<keyword evidence="9 12" id="KW-0456">Lyase</keyword>
<keyword evidence="7 12" id="KW-0220">Diaminopimelate biosynthesis</keyword>
<dbReference type="InterPro" id="IPR005263">
    <property type="entry name" value="DapA"/>
</dbReference>
<comment type="similarity">
    <text evidence="3 12 13">Belongs to the DapA family.</text>
</comment>
<feature type="binding site" evidence="12 15">
    <location>
        <position position="204"/>
    </location>
    <ligand>
        <name>pyruvate</name>
        <dbReference type="ChEBI" id="CHEBI:15361"/>
    </ligand>
</feature>
<comment type="function">
    <text evidence="1 12">Catalyzes the condensation of (S)-aspartate-beta-semialdehyde [(S)-ASA] and pyruvate to 4-hydroxy-tetrahydrodipicolinate (HTPA).</text>
</comment>
<dbReference type="SMART" id="SM01130">
    <property type="entry name" value="DHDPS"/>
    <property type="match status" value="1"/>
</dbReference>
<feature type="site" description="Part of a proton relay during catalysis" evidence="12">
    <location>
        <position position="45"/>
    </location>
</feature>
<dbReference type="Gene3D" id="3.20.20.70">
    <property type="entry name" value="Aldolase class I"/>
    <property type="match status" value="1"/>
</dbReference>
<feature type="active site" description="Proton donor/acceptor" evidence="12 14">
    <location>
        <position position="134"/>
    </location>
</feature>
<evidence type="ECO:0000256" key="10">
    <source>
        <dbReference type="ARBA" id="ARBA00023270"/>
    </source>
</evidence>
<dbReference type="GO" id="GO:0005829">
    <property type="term" value="C:cytosol"/>
    <property type="evidence" value="ECO:0007669"/>
    <property type="project" value="TreeGrafter"/>
</dbReference>
<dbReference type="Pfam" id="PF00701">
    <property type="entry name" value="DHDPS"/>
    <property type="match status" value="1"/>
</dbReference>
<dbReference type="PROSITE" id="PS00665">
    <property type="entry name" value="DHDPS_1"/>
    <property type="match status" value="1"/>
</dbReference>
<evidence type="ECO:0000256" key="14">
    <source>
        <dbReference type="PIRSR" id="PIRSR001365-1"/>
    </source>
</evidence>
<proteinExistence type="inferred from homology"/>
<dbReference type="InterPro" id="IPR020624">
    <property type="entry name" value="Schiff_base-form_aldolases_CS"/>
</dbReference>
<feature type="site" description="Part of a proton relay during catalysis" evidence="12">
    <location>
        <position position="108"/>
    </location>
</feature>
<dbReference type="EC" id="4.3.3.7" evidence="4 12"/>
<dbReference type="CDD" id="cd00950">
    <property type="entry name" value="DHDPS"/>
    <property type="match status" value="1"/>
</dbReference>
<dbReference type="PRINTS" id="PR00146">
    <property type="entry name" value="DHPICSNTHASE"/>
</dbReference>
<dbReference type="NCBIfam" id="TIGR00674">
    <property type="entry name" value="dapA"/>
    <property type="match status" value="1"/>
</dbReference>
<comment type="pathway">
    <text evidence="2 12">Amino-acid biosynthesis; L-lysine biosynthesis via DAP pathway; (S)-tetrahydrodipicolinate from L-aspartate: step 3/4.</text>
</comment>
<evidence type="ECO:0000256" key="6">
    <source>
        <dbReference type="ARBA" id="ARBA00022605"/>
    </source>
</evidence>
<evidence type="ECO:0000256" key="11">
    <source>
        <dbReference type="ARBA" id="ARBA00047836"/>
    </source>
</evidence>
<comment type="subcellular location">
    <subcellularLocation>
        <location evidence="12">Cytoplasm</location>
    </subcellularLocation>
</comment>
<dbReference type="Proteomes" id="UP000199225">
    <property type="component" value="Unassembled WGS sequence"/>
</dbReference>
<evidence type="ECO:0000313" key="16">
    <source>
        <dbReference type="EMBL" id="SDJ45553.1"/>
    </source>
</evidence>
<sequence>MNFGQVLTAMVTPFDNQEDIDYNRTRNLVEHLIAHGSDGLVIAGTTGESPTLTAEEKIELSRFVVEVVDGRVPVIAGSGSNNTKASIELTKQIEQAGVDGIMLVAPYYSKPSQEGLYQHFSKVAQATSLPVMLYNIPGRSVVNIEPETTIRLAEIDNIVSIKEASGDLDAATKIITGTPKDFSVYTGEDSLTLPMLSIGGAGVVSVSSHIIGDEMKDMVASYKRGDVTTAANLHGYIVPMMKRMFEQPSPTPVKEALNYIGVPVGSVRLPMIPLNESERASLYNMVSIYQQKKVASI</sequence>
<evidence type="ECO:0000256" key="12">
    <source>
        <dbReference type="HAMAP-Rule" id="MF_00418"/>
    </source>
</evidence>
<dbReference type="InterPro" id="IPR020625">
    <property type="entry name" value="Schiff_base-form_aldolases_AS"/>
</dbReference>
<dbReference type="GO" id="GO:0009089">
    <property type="term" value="P:lysine biosynthetic process via diaminopimelate"/>
    <property type="evidence" value="ECO:0007669"/>
    <property type="project" value="UniProtKB-UniRule"/>
</dbReference>
<dbReference type="STRING" id="86666.SAMN04490247_1994"/>
<evidence type="ECO:0000256" key="5">
    <source>
        <dbReference type="ARBA" id="ARBA00022490"/>
    </source>
</evidence>
<comment type="subunit">
    <text evidence="12">Homotetramer; dimer of dimers.</text>
</comment>
<comment type="caution">
    <text evidence="12">Was originally thought to be a dihydrodipicolinate synthase (DHDPS), catalyzing the condensation of (S)-aspartate-beta-semialdehyde [(S)-ASA] and pyruvate to dihydrodipicolinate (DHDP). However, it was shown in E.coli that the product of the enzymatic reaction is not dihydrodipicolinate but in fact (4S)-4-hydroxy-2,3,4,5-tetrahydro-(2S)-dipicolinic acid (HTPA), and that the consecutive dehydration reaction leading to DHDP is not spontaneous but catalyzed by DapB.</text>
</comment>
<dbReference type="InterPro" id="IPR013785">
    <property type="entry name" value="Aldolase_TIM"/>
</dbReference>
<dbReference type="GO" id="GO:0019877">
    <property type="term" value="P:diaminopimelate biosynthetic process"/>
    <property type="evidence" value="ECO:0007669"/>
    <property type="project" value="UniProtKB-UniRule"/>
</dbReference>
<dbReference type="EMBL" id="FNEV01000005">
    <property type="protein sequence ID" value="SDJ45553.1"/>
    <property type="molecule type" value="Genomic_DNA"/>
</dbReference>
<evidence type="ECO:0000256" key="7">
    <source>
        <dbReference type="ARBA" id="ARBA00022915"/>
    </source>
</evidence>
<evidence type="ECO:0000256" key="8">
    <source>
        <dbReference type="ARBA" id="ARBA00023154"/>
    </source>
</evidence>
<dbReference type="PROSITE" id="PS00666">
    <property type="entry name" value="DHDPS_2"/>
    <property type="match status" value="1"/>
</dbReference>
<protein>
    <recommendedName>
        <fullName evidence="4 12">4-hydroxy-tetrahydrodipicolinate synthase</fullName>
        <shortName evidence="12">HTPA synthase</shortName>
        <ecNumber evidence="4 12">4.3.3.7</ecNumber>
    </recommendedName>
</protein>
<organism evidence="16 17">
    <name type="scientific">Salimicrobium halophilum</name>
    <dbReference type="NCBI Taxonomy" id="86666"/>
    <lineage>
        <taxon>Bacteria</taxon>
        <taxon>Bacillati</taxon>
        <taxon>Bacillota</taxon>
        <taxon>Bacilli</taxon>
        <taxon>Bacillales</taxon>
        <taxon>Bacillaceae</taxon>
        <taxon>Salimicrobium</taxon>
    </lineage>
</organism>
<dbReference type="OrthoDB" id="9782828at2"/>
<feature type="binding site" evidence="12 15">
    <location>
        <position position="46"/>
    </location>
    <ligand>
        <name>pyruvate</name>
        <dbReference type="ChEBI" id="CHEBI:15361"/>
    </ligand>
</feature>
<dbReference type="PIRSF" id="PIRSF001365">
    <property type="entry name" value="DHDPS"/>
    <property type="match status" value="1"/>
</dbReference>
<dbReference type="HAMAP" id="MF_00418">
    <property type="entry name" value="DapA"/>
    <property type="match status" value="1"/>
</dbReference>
<evidence type="ECO:0000256" key="1">
    <source>
        <dbReference type="ARBA" id="ARBA00003294"/>
    </source>
</evidence>
<evidence type="ECO:0000313" key="17">
    <source>
        <dbReference type="Proteomes" id="UP000199225"/>
    </source>
</evidence>
<keyword evidence="17" id="KW-1185">Reference proteome</keyword>
<evidence type="ECO:0000256" key="9">
    <source>
        <dbReference type="ARBA" id="ARBA00023239"/>
    </source>
</evidence>
<dbReference type="AlphaFoldDB" id="A0A1G8TVP7"/>
<dbReference type="InterPro" id="IPR002220">
    <property type="entry name" value="DapA-like"/>
</dbReference>
<keyword evidence="5 12" id="KW-0963">Cytoplasm</keyword>
<dbReference type="UniPathway" id="UPA00034">
    <property type="reaction ID" value="UER00017"/>
</dbReference>
<accession>A0A1G8TVP7</accession>
<comment type="catalytic activity">
    <reaction evidence="11 12">
        <text>L-aspartate 4-semialdehyde + pyruvate = (2S,4S)-4-hydroxy-2,3,4,5-tetrahydrodipicolinate + H2O + H(+)</text>
        <dbReference type="Rhea" id="RHEA:34171"/>
        <dbReference type="ChEBI" id="CHEBI:15361"/>
        <dbReference type="ChEBI" id="CHEBI:15377"/>
        <dbReference type="ChEBI" id="CHEBI:15378"/>
        <dbReference type="ChEBI" id="CHEBI:67139"/>
        <dbReference type="ChEBI" id="CHEBI:537519"/>
        <dbReference type="EC" id="4.3.3.7"/>
    </reaction>
</comment>